<reference evidence="1" key="1">
    <citation type="submission" date="2023-03" db="EMBL/GenBank/DDBJ databases">
        <authorList>
            <person name="Steffen K."/>
            <person name="Cardenas P."/>
        </authorList>
    </citation>
    <scope>NUCLEOTIDE SEQUENCE</scope>
</reference>
<name>A0AA35RR62_GEOBA</name>
<gene>
    <name evidence="1" type="ORF">GBAR_LOCUS9220</name>
</gene>
<evidence type="ECO:0000313" key="2">
    <source>
        <dbReference type="Proteomes" id="UP001174909"/>
    </source>
</evidence>
<comment type="caution">
    <text evidence="1">The sequence shown here is derived from an EMBL/GenBank/DDBJ whole genome shotgun (WGS) entry which is preliminary data.</text>
</comment>
<organism evidence="1 2">
    <name type="scientific">Geodia barretti</name>
    <name type="common">Barrett's horny sponge</name>
    <dbReference type="NCBI Taxonomy" id="519541"/>
    <lineage>
        <taxon>Eukaryota</taxon>
        <taxon>Metazoa</taxon>
        <taxon>Porifera</taxon>
        <taxon>Demospongiae</taxon>
        <taxon>Heteroscleromorpha</taxon>
        <taxon>Tetractinellida</taxon>
        <taxon>Astrophorina</taxon>
        <taxon>Geodiidae</taxon>
        <taxon>Geodia</taxon>
    </lineage>
</organism>
<accession>A0AA35RR62</accession>
<dbReference type="AlphaFoldDB" id="A0AA35RR62"/>
<protein>
    <submittedName>
        <fullName evidence="1">DnaJ homolog subfamily C member 7</fullName>
    </submittedName>
</protein>
<dbReference type="SUPFAM" id="SSF48452">
    <property type="entry name" value="TPR-like"/>
    <property type="match status" value="1"/>
</dbReference>
<sequence length="158" mass="17836">MEQGWRSYESGDYPQALLSFERAINFDENLADAHNGVGWSHLSLSLNPPLTQGAFQNAVQLDPSNADAWVGFANLLFLRNKDTNDFRSAIRAIDNALLGDAQYLFRHDYRSNAELYVLKAACYYYLGEDASAKQEVDKVLQIETTNRTAIVLQNLLKE</sequence>
<evidence type="ECO:0000313" key="1">
    <source>
        <dbReference type="EMBL" id="CAI8014792.1"/>
    </source>
</evidence>
<proteinExistence type="predicted"/>
<dbReference type="Gene3D" id="1.25.40.10">
    <property type="entry name" value="Tetratricopeptide repeat domain"/>
    <property type="match status" value="2"/>
</dbReference>
<keyword evidence="2" id="KW-1185">Reference proteome</keyword>
<dbReference type="Proteomes" id="UP001174909">
    <property type="component" value="Unassembled WGS sequence"/>
</dbReference>
<dbReference type="EMBL" id="CASHTH010001392">
    <property type="protein sequence ID" value="CAI8014792.1"/>
    <property type="molecule type" value="Genomic_DNA"/>
</dbReference>
<dbReference type="InterPro" id="IPR011990">
    <property type="entry name" value="TPR-like_helical_dom_sf"/>
</dbReference>